<dbReference type="GO" id="GO:0005544">
    <property type="term" value="F:calcium-dependent phospholipid binding"/>
    <property type="evidence" value="ECO:0007669"/>
    <property type="project" value="InterPro"/>
</dbReference>
<sequence length="1435" mass="160333">MPGIVKVKILEGRNLPVMDRSADTTDAYVELKLGSITYKSDVYRKSLNPQWNTEWYKFEMADVDLQDEPLQVRVMDYDTYSANDLIGKVYFNLNPLLLGSNAEIRSILRPNQSSPGVGTISGWFPIYDTINGLRGEINIIIKVDLFSDFNKFRQSSCGVHIFICSMIPHGYYTENIYGFVEELVVEDDPEYQWIEKIRSPRASNEARQAIFYKMSGVLQRKIGTKVVEMGGNAIIGYRQCFDLEGETGGVVVRGIGTAVKLNRHKKMENLVSRNSFCNHFKFPIPDLTITSVFGQDVGATGDACSVISLSESLQSDRCLSDFVGDDRWSLCSFASRTSCNSRYTSVETLLEQTNRKPIVKSSSKLLNVARYFTSSRLRRKFTQKKKQKSILLRKFSVIEEYKQKGGGSPVVHDADEVGSDSKSARTASKSQLLERIPTVEEQIPCTVFDAAESSRTKYFNMAAESSSTCNISKVTQESAGSDSELPSRMSESMLEEFVQRLDQCIVSEQSSMEVKKKCIQKQERISIDSDTIPDSEVDNSMSASSKIMSSPNVGLRSRTPPLSEMIPYSMSPPVSSVSSVKSVIAPKVNGLGEKTQTIGFERQFLRSLRRQHVTDYFCLSNSPQIRRLAMLHEHSKSCSALSSADSVQQTDLNWQDTSSVPNVVVDGDSSDVAVDPDCNSSAENSSNISKRVNPNDAVNEFTRPRTNETNSNVRITTADDNCNLMPEALTPSRLLMHANNTDRNTSEGDKEEDAKREPVFMSEAGGKNRSLSDTGAISKYTEGNKDASQDKESVSSTNSTDSRGHNVIHRENMELMEYPFLTLSTYPEDFIIHLGGTVSARSVKLLDRISNPDEPETRDAWWTELRIEIKSHMRALACNAVLNYTENTSICEEICLLSATGTAALVKVFDSANVKSFEDSSAPKSVSESEQMKSDEAPSTNCSIFHIPYRKSSLPFPVNIKTCNLCRKGFVADVTFLTIEPQEKMPVVGQSSFIHAFVYRHKRDCRSEMNAREISDGLPFLEYELNRQLINKLRLKGMNALFGLNVQVSVGEKMIAAYATGTAVLLSALPPAPEIALATHSRVFLSHQKSIQRLDEVSKLIDDTLKQNKIHYQLVEFPTTSEANSKSQSQNTSLDLSVQDQYPEMEYFANAKQTCVIEIDDDEDLETMAQLLDPNPSQGFFVSATEKMLFGSLTYLPKRNIQLFAQVYRYRIPNNAPPSYFNKYFHRIVQALYMKIHHRIPCSLNKFSFKINIPESDELQIQIVGMALALKESDREMESMSTSCSSVSELADDIIFGIDGDKISDHLETLSTLTPMKLSKKRDRRTDVFDGDIHITSLSYIPGASIALYLGNLNFVFIKESSMSKEHPGGANNFVNNFLSDIVAVVKSHAEGIGGNAVVNFYLNECLLSTHSHKNQCQCLMHVGGDIVRYVHKTL</sequence>
<dbReference type="Pfam" id="PF23028">
    <property type="entry name" value="YbjQ_3"/>
    <property type="match status" value="1"/>
</dbReference>
<evidence type="ECO:0000259" key="2">
    <source>
        <dbReference type="PROSITE" id="PS50004"/>
    </source>
</evidence>
<dbReference type="InterPro" id="IPR035892">
    <property type="entry name" value="C2_domain_sf"/>
</dbReference>
<dbReference type="PROSITE" id="PS50004">
    <property type="entry name" value="C2"/>
    <property type="match status" value="1"/>
</dbReference>
<dbReference type="SMART" id="SM00239">
    <property type="entry name" value="C2"/>
    <property type="match status" value="1"/>
</dbReference>
<dbReference type="GO" id="GO:0090314">
    <property type="term" value="P:positive regulation of protein targeting to membrane"/>
    <property type="evidence" value="ECO:0007669"/>
    <property type="project" value="TreeGrafter"/>
</dbReference>
<dbReference type="InterPro" id="IPR000008">
    <property type="entry name" value="C2_dom"/>
</dbReference>
<feature type="compositionally biased region" description="Basic and acidic residues" evidence="1">
    <location>
        <begin position="782"/>
        <end position="793"/>
    </location>
</feature>
<reference evidence="3 4" key="1">
    <citation type="submission" date="2024-03" db="EMBL/GenBank/DDBJ databases">
        <title>Adaptation during the transition from Ophiocordyceps entomopathogen to insect associate is accompanied by gene loss and intensified selection.</title>
        <authorList>
            <person name="Ward C.M."/>
            <person name="Onetto C.A."/>
            <person name="Borneman A.R."/>
        </authorList>
    </citation>
    <scope>NUCLEOTIDE SEQUENCE [LARGE SCALE GENOMIC DNA]</scope>
    <source>
        <strain evidence="3">AWRI1</strain>
        <tissue evidence="3">Single Adult Female</tissue>
    </source>
</reference>
<feature type="compositionally biased region" description="Low complexity" evidence="1">
    <location>
        <begin position="540"/>
        <end position="550"/>
    </location>
</feature>
<keyword evidence="4" id="KW-1185">Reference proteome</keyword>
<proteinExistence type="predicted"/>
<dbReference type="GO" id="GO:0072659">
    <property type="term" value="P:protein localization to plasma membrane"/>
    <property type="evidence" value="ECO:0007669"/>
    <property type="project" value="TreeGrafter"/>
</dbReference>
<dbReference type="GO" id="GO:0005509">
    <property type="term" value="F:calcium ion binding"/>
    <property type="evidence" value="ECO:0007669"/>
    <property type="project" value="TreeGrafter"/>
</dbReference>
<evidence type="ECO:0000313" key="3">
    <source>
        <dbReference type="EMBL" id="KAK7591018.1"/>
    </source>
</evidence>
<feature type="compositionally biased region" description="Polar residues" evidence="1">
    <location>
        <begin position="420"/>
        <end position="429"/>
    </location>
</feature>
<dbReference type="GO" id="GO:0065002">
    <property type="term" value="P:intracellular protein transmembrane transport"/>
    <property type="evidence" value="ECO:0007669"/>
    <property type="project" value="TreeGrafter"/>
</dbReference>
<dbReference type="GO" id="GO:0010828">
    <property type="term" value="P:positive regulation of D-glucose transmembrane transport"/>
    <property type="evidence" value="ECO:0007669"/>
    <property type="project" value="TreeGrafter"/>
</dbReference>
<dbReference type="EMBL" id="JBBCAQ010000022">
    <property type="protein sequence ID" value="KAK7591018.1"/>
    <property type="molecule type" value="Genomic_DNA"/>
</dbReference>
<dbReference type="InterPro" id="IPR056431">
    <property type="entry name" value="C2CD5_YbjQ-rel_dom"/>
</dbReference>
<dbReference type="InterPro" id="IPR037785">
    <property type="entry name" value="C2_C2CD5"/>
</dbReference>
<dbReference type="Pfam" id="PF00168">
    <property type="entry name" value="C2"/>
    <property type="match status" value="1"/>
</dbReference>
<dbReference type="Proteomes" id="UP001367676">
    <property type="component" value="Unassembled WGS sequence"/>
</dbReference>
<feature type="domain" description="C2" evidence="2">
    <location>
        <begin position="1"/>
        <end position="108"/>
    </location>
</feature>
<dbReference type="Pfam" id="PF23025">
    <property type="entry name" value="YbjQ_2"/>
    <property type="match status" value="3"/>
</dbReference>
<dbReference type="InterPro" id="IPR056430">
    <property type="entry name" value="C2CD5_YbjQ-like_dom"/>
</dbReference>
<feature type="region of interest" description="Disordered" evidence="1">
    <location>
        <begin position="919"/>
        <end position="939"/>
    </location>
</feature>
<dbReference type="Gene3D" id="2.60.40.150">
    <property type="entry name" value="C2 domain"/>
    <property type="match status" value="1"/>
</dbReference>
<dbReference type="Pfam" id="PF23128">
    <property type="entry name" value="YbjQ_4"/>
    <property type="match status" value="1"/>
</dbReference>
<feature type="compositionally biased region" description="Basic and acidic residues" evidence="1">
    <location>
        <begin position="744"/>
        <end position="758"/>
    </location>
</feature>
<dbReference type="PANTHER" id="PTHR37412:SF2">
    <property type="entry name" value="C2 DOMAIN-CONTAINING PROTEIN 5"/>
    <property type="match status" value="1"/>
</dbReference>
<comment type="caution">
    <text evidence="3">The sequence shown here is derived from an EMBL/GenBank/DDBJ whole genome shotgun (WGS) entry which is preliminary data.</text>
</comment>
<dbReference type="PANTHER" id="PTHR37412">
    <property type="entry name" value="C2 DOMAIN-CONTAINING PROTEIN 5"/>
    <property type="match status" value="1"/>
</dbReference>
<feature type="region of interest" description="Disordered" evidence="1">
    <location>
        <begin position="730"/>
        <end position="808"/>
    </location>
</feature>
<name>A0AAN9Y5T0_9HEMI</name>
<feature type="region of interest" description="Disordered" evidence="1">
    <location>
        <begin position="668"/>
        <end position="710"/>
    </location>
</feature>
<accession>A0AAN9Y5T0</accession>
<feature type="region of interest" description="Disordered" evidence="1">
    <location>
        <begin position="405"/>
        <end position="429"/>
    </location>
</feature>
<gene>
    <name evidence="3" type="ORF">V9T40_002631</name>
</gene>
<organism evidence="3 4">
    <name type="scientific">Parthenolecanium corni</name>
    <dbReference type="NCBI Taxonomy" id="536013"/>
    <lineage>
        <taxon>Eukaryota</taxon>
        <taxon>Metazoa</taxon>
        <taxon>Ecdysozoa</taxon>
        <taxon>Arthropoda</taxon>
        <taxon>Hexapoda</taxon>
        <taxon>Insecta</taxon>
        <taxon>Pterygota</taxon>
        <taxon>Neoptera</taxon>
        <taxon>Paraneoptera</taxon>
        <taxon>Hemiptera</taxon>
        <taxon>Sternorrhyncha</taxon>
        <taxon>Coccoidea</taxon>
        <taxon>Coccidae</taxon>
        <taxon>Parthenolecanium</taxon>
    </lineage>
</organism>
<evidence type="ECO:0000256" key="1">
    <source>
        <dbReference type="SAM" id="MobiDB-lite"/>
    </source>
</evidence>
<evidence type="ECO:0000313" key="4">
    <source>
        <dbReference type="Proteomes" id="UP001367676"/>
    </source>
</evidence>
<dbReference type="InterPro" id="IPR038983">
    <property type="entry name" value="C2CD5"/>
</dbReference>
<feature type="region of interest" description="Disordered" evidence="1">
    <location>
        <begin position="531"/>
        <end position="556"/>
    </location>
</feature>
<dbReference type="CDD" id="cd08688">
    <property type="entry name" value="C2_KIAA0528-like"/>
    <property type="match status" value="1"/>
</dbReference>
<protein>
    <recommendedName>
        <fullName evidence="2">C2 domain-containing protein</fullName>
    </recommendedName>
</protein>
<dbReference type="InterPro" id="IPR057815">
    <property type="entry name" value="C2CD5_C"/>
</dbReference>
<dbReference type="GO" id="GO:0005886">
    <property type="term" value="C:plasma membrane"/>
    <property type="evidence" value="ECO:0007669"/>
    <property type="project" value="TreeGrafter"/>
</dbReference>
<dbReference type="SUPFAM" id="SSF49562">
    <property type="entry name" value="C2 domain (Calcium/lipid-binding domain, CaLB)"/>
    <property type="match status" value="1"/>
</dbReference>
<dbReference type="GO" id="GO:0031340">
    <property type="term" value="P:positive regulation of vesicle fusion"/>
    <property type="evidence" value="ECO:0007669"/>
    <property type="project" value="TreeGrafter"/>
</dbReference>
<feature type="compositionally biased region" description="Polar residues" evidence="1">
    <location>
        <begin position="678"/>
        <end position="692"/>
    </location>
</feature>
<feature type="compositionally biased region" description="Low complexity" evidence="1">
    <location>
        <begin position="668"/>
        <end position="677"/>
    </location>
</feature>